<evidence type="ECO:0000256" key="1">
    <source>
        <dbReference type="ARBA" id="ARBA00022441"/>
    </source>
</evidence>
<dbReference type="PANTHER" id="PTHR24412:SF441">
    <property type="entry name" value="KELCH-LIKE PROTEIN 28"/>
    <property type="match status" value="1"/>
</dbReference>
<organism evidence="5 6">
    <name type="scientific">Pyxidicoccus parkwayensis</name>
    <dbReference type="NCBI Taxonomy" id="2813578"/>
    <lineage>
        <taxon>Bacteria</taxon>
        <taxon>Pseudomonadati</taxon>
        <taxon>Myxococcota</taxon>
        <taxon>Myxococcia</taxon>
        <taxon>Myxococcales</taxon>
        <taxon>Cystobacterineae</taxon>
        <taxon>Myxococcaceae</taxon>
        <taxon>Pyxidicoccus</taxon>
    </lineage>
</organism>
<feature type="signal peptide" evidence="4">
    <location>
        <begin position="1"/>
        <end position="21"/>
    </location>
</feature>
<name>A0ABX7NP91_9BACT</name>
<keyword evidence="2" id="KW-0677">Repeat</keyword>
<dbReference type="Gene3D" id="2.130.10.80">
    <property type="entry name" value="Galactose oxidase/kelch, beta-propeller"/>
    <property type="match status" value="2"/>
</dbReference>
<feature type="chain" id="PRO_5045894713" evidence="4">
    <location>
        <begin position="22"/>
        <end position="881"/>
    </location>
</feature>
<keyword evidence="1" id="KW-0880">Kelch repeat</keyword>
<dbReference type="Pfam" id="PF24681">
    <property type="entry name" value="Kelch_KLHDC2_KLHL20_DRC7"/>
    <property type="match status" value="1"/>
</dbReference>
<dbReference type="RefSeq" id="WP_206720961.1">
    <property type="nucleotide sequence ID" value="NZ_CP071090.1"/>
</dbReference>
<protein>
    <submittedName>
        <fullName evidence="5">Kelch-like protein</fullName>
    </submittedName>
</protein>
<evidence type="ECO:0000256" key="2">
    <source>
        <dbReference type="ARBA" id="ARBA00022737"/>
    </source>
</evidence>
<gene>
    <name evidence="5" type="ORF">JY651_29050</name>
</gene>
<keyword evidence="4" id="KW-0732">Signal</keyword>
<feature type="region of interest" description="Disordered" evidence="3">
    <location>
        <begin position="38"/>
        <end position="114"/>
    </location>
</feature>
<accession>A0ABX7NP91</accession>
<feature type="compositionally biased region" description="Low complexity" evidence="3">
    <location>
        <begin position="813"/>
        <end position="825"/>
    </location>
</feature>
<reference evidence="5 6" key="1">
    <citation type="submission" date="2021-02" db="EMBL/GenBank/DDBJ databases">
        <title>De Novo genome assembly of isolated myxobacteria.</title>
        <authorList>
            <person name="Stevens D.C."/>
        </authorList>
    </citation>
    <scope>NUCLEOTIDE SEQUENCE [LARGE SCALE GENOMIC DNA]</scope>
    <source>
        <strain evidence="6">SCPEA02</strain>
    </source>
</reference>
<dbReference type="InterPro" id="IPR037293">
    <property type="entry name" value="Gal_Oxidase_central_sf"/>
</dbReference>
<evidence type="ECO:0000256" key="3">
    <source>
        <dbReference type="SAM" id="MobiDB-lite"/>
    </source>
</evidence>
<keyword evidence="6" id="KW-1185">Reference proteome</keyword>
<evidence type="ECO:0000313" key="6">
    <source>
        <dbReference type="Proteomes" id="UP000662747"/>
    </source>
</evidence>
<evidence type="ECO:0000256" key="4">
    <source>
        <dbReference type="SAM" id="SignalP"/>
    </source>
</evidence>
<evidence type="ECO:0000313" key="5">
    <source>
        <dbReference type="EMBL" id="QSQ19375.1"/>
    </source>
</evidence>
<dbReference type="Gene3D" id="2.120.10.80">
    <property type="entry name" value="Kelch-type beta propeller"/>
    <property type="match status" value="4"/>
</dbReference>
<dbReference type="SMART" id="SM00612">
    <property type="entry name" value="Kelch"/>
    <property type="match status" value="12"/>
</dbReference>
<sequence length="881" mass="89638">MRTHALLATLASLVVVLGTGCADFDQEKEKLCAQYPERCGRGDGGGEVPDAGNPDAGNPDAGNPDAGNPDAGNPDAGNPDAGNPDAGGPPRVTGAKPVTPMTRGGGSLTFLVTTETPPAGSLRFEWSATSGTLGTQEDGATTSSVQWTAPDCLPTGAPPFVTATITNSLGPSSSYRFLVGGVPDCPAWKPAGTLAAVRDNFTATVLSNGRILVVGGRESGTALASAELYDPATGTVTATGSMATARHSHSATLLLNGDVLVAGGYSSSGSLASAELYDPSTGTWSPAGALTASRYEHAAVRLSSGKVLVAGGSGSIPSLGTAELYDPTSNTWTATGGVLTARQRHTLTVLGTGKVLATGGTRYYFGSGGAPLSEALATAELYDPSAGTWSSTGPMAQARRAGHSATVLRSGMVLVLGGTGVSTTLNTGELYDPSMGTWSSIHAMAPPGRSGQGVCILVSGKVLVAGGTYGSALQTAELYDPERDVWSSTPSMAATHTGHVAISLPQGDAVVLGGGVANVERYEPGTGVWKSAANMSSVRKRHTMTLLRSGRILLTGGVDASGARLATAELFDPITGSWSRTGDMAVPRESHTATLLSSGQVLVTGGTEENAPTELYDPDAGTWTTSGTMNLNRSGHTATLLRSNAVLVTGGLDGLAAAELYEPSSGGWTYTASMATARINHTATLLRSGKVLVAGGQTGRSTYSSSTSYLATAELYDEEAGTWSSTAAMHRPRSIHTATMLLSGQVLMTGGFRVLPGTSNPLLGSESFANAEFYDPETGQWTEVGSMNAGGFMVSGRHDHVAVLLPDGRTLASGGTTKPGGSSSTRPNPTSEIYDPATSAWMPTGSPRSVRASGLRALLLPTGRVLVTGGTDDASAELYIP</sequence>
<feature type="region of interest" description="Disordered" evidence="3">
    <location>
        <begin position="809"/>
        <end position="831"/>
    </location>
</feature>
<feature type="compositionally biased region" description="Low complexity" evidence="3">
    <location>
        <begin position="49"/>
        <end position="90"/>
    </location>
</feature>
<dbReference type="EMBL" id="CP071090">
    <property type="protein sequence ID" value="QSQ19375.1"/>
    <property type="molecule type" value="Genomic_DNA"/>
</dbReference>
<dbReference type="Proteomes" id="UP000662747">
    <property type="component" value="Chromosome"/>
</dbReference>
<dbReference type="Pfam" id="PF01344">
    <property type="entry name" value="Kelch_1"/>
    <property type="match status" value="3"/>
</dbReference>
<dbReference type="InterPro" id="IPR006652">
    <property type="entry name" value="Kelch_1"/>
</dbReference>
<proteinExistence type="predicted"/>
<dbReference type="SUPFAM" id="SSF117281">
    <property type="entry name" value="Kelch motif"/>
    <property type="match status" value="1"/>
</dbReference>
<dbReference type="PROSITE" id="PS51257">
    <property type="entry name" value="PROKAR_LIPOPROTEIN"/>
    <property type="match status" value="1"/>
</dbReference>
<dbReference type="InterPro" id="IPR015915">
    <property type="entry name" value="Kelch-typ_b-propeller"/>
</dbReference>
<dbReference type="PANTHER" id="PTHR24412">
    <property type="entry name" value="KELCH PROTEIN"/>
    <property type="match status" value="1"/>
</dbReference>
<dbReference type="InterPro" id="IPR011043">
    <property type="entry name" value="Gal_Oxase/kelch_b-propeller"/>
</dbReference>
<dbReference type="SUPFAM" id="SSF50965">
    <property type="entry name" value="Galactose oxidase, central domain"/>
    <property type="match status" value="2"/>
</dbReference>